<reference evidence="1" key="1">
    <citation type="journal article" date="2015" name="Nature">
        <title>Complex archaea that bridge the gap between prokaryotes and eukaryotes.</title>
        <authorList>
            <person name="Spang A."/>
            <person name="Saw J.H."/>
            <person name="Jorgensen S.L."/>
            <person name="Zaremba-Niedzwiedzka K."/>
            <person name="Martijn J."/>
            <person name="Lind A.E."/>
            <person name="van Eijk R."/>
            <person name="Schleper C."/>
            <person name="Guy L."/>
            <person name="Ettema T.J."/>
        </authorList>
    </citation>
    <scope>NUCLEOTIDE SEQUENCE</scope>
</reference>
<dbReference type="AlphaFoldDB" id="A0A0F8XWV4"/>
<comment type="caution">
    <text evidence="1">The sequence shown here is derived from an EMBL/GenBank/DDBJ whole genome shotgun (WGS) entry which is preliminary data.</text>
</comment>
<dbReference type="EMBL" id="LAZR01056722">
    <property type="protein sequence ID" value="KKK73587.1"/>
    <property type="molecule type" value="Genomic_DNA"/>
</dbReference>
<feature type="non-terminal residue" evidence="1">
    <location>
        <position position="186"/>
    </location>
</feature>
<dbReference type="SUPFAM" id="SSF54913">
    <property type="entry name" value="GlnB-like"/>
    <property type="match status" value="1"/>
</dbReference>
<proteinExistence type="predicted"/>
<protein>
    <submittedName>
        <fullName evidence="1">Uncharacterized protein</fullName>
    </submittedName>
</protein>
<dbReference type="InterPro" id="IPR011322">
    <property type="entry name" value="N-reg_PII-like_a/b"/>
</dbReference>
<gene>
    <name evidence="1" type="ORF">LCGC14_2892330</name>
</gene>
<name>A0A0F8XWV4_9ZZZZ</name>
<evidence type="ECO:0000313" key="1">
    <source>
        <dbReference type="EMBL" id="KKK73587.1"/>
    </source>
</evidence>
<accession>A0A0F8XWV4</accession>
<sequence>MESVRSVLRLGCPARFRDRWEGRVAALEVDDQWLVLNLVLSRGIFRPLAVKLPFSTVSEWDDDAVSLDCTSDEAFGRRIPPVAVPARPLSARTPLSAGDTKLAGVMMERASRRASHLVLSRGLFASDQRIVPVTDIALEGGVIKLAAQTHALPVYRRNSSLLQAVRDALDELGASGLTVTEVKGCG</sequence>
<organism evidence="1">
    <name type="scientific">marine sediment metagenome</name>
    <dbReference type="NCBI Taxonomy" id="412755"/>
    <lineage>
        <taxon>unclassified sequences</taxon>
        <taxon>metagenomes</taxon>
        <taxon>ecological metagenomes</taxon>
    </lineage>
</organism>